<accession>A0A1W1ZE90</accession>
<reference evidence="1 2" key="1">
    <citation type="submission" date="2017-04" db="EMBL/GenBank/DDBJ databases">
        <authorList>
            <person name="Afonso C.L."/>
            <person name="Miller P.J."/>
            <person name="Scott M.A."/>
            <person name="Spackman E."/>
            <person name="Goraichik I."/>
            <person name="Dimitrov K.M."/>
            <person name="Suarez D.L."/>
            <person name="Swayne D.E."/>
        </authorList>
    </citation>
    <scope>NUCLEOTIDE SEQUENCE [LARGE SCALE GENOMIC DNA]</scope>
    <source>
        <strain evidence="1 2">DSM 3385</strain>
    </source>
</reference>
<evidence type="ECO:0000313" key="1">
    <source>
        <dbReference type="EMBL" id="SMC46512.1"/>
    </source>
</evidence>
<dbReference type="OrthoDB" id="5509294at2"/>
<evidence type="ECO:0008006" key="3">
    <source>
        <dbReference type="Google" id="ProtNLM"/>
    </source>
</evidence>
<dbReference type="EMBL" id="FWXY01000002">
    <property type="protein sequence ID" value="SMC46512.1"/>
    <property type="molecule type" value="Genomic_DNA"/>
</dbReference>
<dbReference type="STRING" id="1121400.SAMN02746065_102220"/>
<sequence length="177" mass="20372">MPNVGFFNKKQLHQVREAVSAAEDLVSDYYKMSSAQWLRSRYEVRTAGDLESHEVVDGPFAQVLGYRACPKDASLGSASYDLYRICIQDSTILRVVSTASGDLKLFPFLLYVIVHELVHIVRFARFQQIYSCAREADCAMEEELVVHALTRRILKKISVPGLEQVFVYYRKWWADKK</sequence>
<protein>
    <recommendedName>
        <fullName evidence="3">SprT-like family protein</fullName>
    </recommendedName>
</protein>
<dbReference type="AlphaFoldDB" id="A0A1W1ZE90"/>
<dbReference type="RefSeq" id="WP_084066882.1">
    <property type="nucleotide sequence ID" value="NZ_FWXY01000002.1"/>
</dbReference>
<keyword evidence="2" id="KW-1185">Reference proteome</keyword>
<dbReference type="Proteomes" id="UP000192418">
    <property type="component" value="Unassembled WGS sequence"/>
</dbReference>
<organism evidence="1 2">
    <name type="scientific">Desulfocicer vacuolatum DSM 3385</name>
    <dbReference type="NCBI Taxonomy" id="1121400"/>
    <lineage>
        <taxon>Bacteria</taxon>
        <taxon>Pseudomonadati</taxon>
        <taxon>Thermodesulfobacteriota</taxon>
        <taxon>Desulfobacteria</taxon>
        <taxon>Desulfobacterales</taxon>
        <taxon>Desulfobacteraceae</taxon>
        <taxon>Desulfocicer</taxon>
    </lineage>
</organism>
<gene>
    <name evidence="1" type="ORF">SAMN02746065_102220</name>
</gene>
<name>A0A1W1ZE90_9BACT</name>
<evidence type="ECO:0000313" key="2">
    <source>
        <dbReference type="Proteomes" id="UP000192418"/>
    </source>
</evidence>
<proteinExistence type="predicted"/>